<sequence>MAWGRLAAVSRACVKALPAVSVGAAVSMKPAACSSRDKADKQHAFWIGGSSQGCSKTLPCKFDFYGGVIVDPAAVPADENTFRNILASSLDEWRKQGKRGVWLHLDIGAATLVPIAASEFGFEYHHAEKDYIMMTKWLPDSPNTLPANASHTVGVGALVTNSEGKILLVREKSGPAAKFGFWKIPTGLVDAGEDIHEAAVREVKEETGIDASFECLGAFTMSHGGNLAHARKSNLFFVVKCQAKTTEIQACQSEIAEARWFSREEWLSLPFPERGSIWDELNQSAFAEDVLSMKILPWGKSRPDSCRWLYYPVRRSAL</sequence>
<feature type="signal peptide" evidence="4">
    <location>
        <begin position="1"/>
        <end position="16"/>
    </location>
</feature>
<dbReference type="AlphaFoldDB" id="A0A9P1DDG3"/>
<evidence type="ECO:0000256" key="2">
    <source>
        <dbReference type="ARBA" id="ARBA00022801"/>
    </source>
</evidence>
<dbReference type="EMBL" id="CAMXCT010004312">
    <property type="protein sequence ID" value="CAI4008544.1"/>
    <property type="molecule type" value="Genomic_DNA"/>
</dbReference>
<dbReference type="CDD" id="cd04670">
    <property type="entry name" value="NUDIX_ASFGF2_Nudt6"/>
    <property type="match status" value="1"/>
</dbReference>
<keyword evidence="2 3" id="KW-0378">Hydrolase</keyword>
<evidence type="ECO:0000313" key="7">
    <source>
        <dbReference type="EMBL" id="CAL1161919.1"/>
    </source>
</evidence>
<dbReference type="Gene3D" id="3.40.630.30">
    <property type="match status" value="1"/>
</dbReference>
<dbReference type="FunFam" id="3.40.630.30:FF:000016">
    <property type="entry name" value="nudix hydrolase 2"/>
    <property type="match status" value="1"/>
</dbReference>
<dbReference type="InterPro" id="IPR040618">
    <property type="entry name" value="Pre-Nudix"/>
</dbReference>
<dbReference type="EMBL" id="CAMXCT020004312">
    <property type="protein sequence ID" value="CAL1161919.1"/>
    <property type="molecule type" value="Genomic_DNA"/>
</dbReference>
<protein>
    <submittedName>
        <fullName evidence="8">Nudix hydrolase 8</fullName>
    </submittedName>
</protein>
<dbReference type="Pfam" id="PF00293">
    <property type="entry name" value="NUDIX"/>
    <property type="match status" value="1"/>
</dbReference>
<dbReference type="InterPro" id="IPR020084">
    <property type="entry name" value="NUDIX_hydrolase_CS"/>
</dbReference>
<dbReference type="PRINTS" id="PR01356">
    <property type="entry name" value="GFGPROTEIN"/>
</dbReference>
<dbReference type="InterPro" id="IPR020476">
    <property type="entry name" value="Nudix_hydrolase"/>
</dbReference>
<reference evidence="7" key="2">
    <citation type="submission" date="2024-04" db="EMBL/GenBank/DDBJ databases">
        <authorList>
            <person name="Chen Y."/>
            <person name="Shah S."/>
            <person name="Dougan E. K."/>
            <person name="Thang M."/>
            <person name="Chan C."/>
        </authorList>
    </citation>
    <scope>NUCLEOTIDE SEQUENCE [LARGE SCALE GENOMIC DNA]</scope>
</reference>
<dbReference type="Proteomes" id="UP001152797">
    <property type="component" value="Unassembled WGS sequence"/>
</dbReference>
<comment type="caution">
    <text evidence="6">The sequence shown here is derived from an EMBL/GenBank/DDBJ whole genome shotgun (WGS) entry which is preliminary data.</text>
</comment>
<evidence type="ECO:0000256" key="3">
    <source>
        <dbReference type="RuleBase" id="RU003476"/>
    </source>
</evidence>
<dbReference type="PANTHER" id="PTHR13994">
    <property type="entry name" value="NUDIX HYDROLASE RELATED"/>
    <property type="match status" value="1"/>
</dbReference>
<proteinExistence type="inferred from homology"/>
<organism evidence="6">
    <name type="scientific">Cladocopium goreaui</name>
    <dbReference type="NCBI Taxonomy" id="2562237"/>
    <lineage>
        <taxon>Eukaryota</taxon>
        <taxon>Sar</taxon>
        <taxon>Alveolata</taxon>
        <taxon>Dinophyceae</taxon>
        <taxon>Suessiales</taxon>
        <taxon>Symbiodiniaceae</taxon>
        <taxon>Cladocopium</taxon>
    </lineage>
</organism>
<evidence type="ECO:0000256" key="1">
    <source>
        <dbReference type="ARBA" id="ARBA00005582"/>
    </source>
</evidence>
<dbReference type="SUPFAM" id="SSF55811">
    <property type="entry name" value="Nudix"/>
    <property type="match status" value="1"/>
</dbReference>
<dbReference type="InterPro" id="IPR000086">
    <property type="entry name" value="NUDIX_hydrolase_dom"/>
</dbReference>
<dbReference type="PROSITE" id="PS51462">
    <property type="entry name" value="NUDIX"/>
    <property type="match status" value="1"/>
</dbReference>
<dbReference type="GO" id="GO:0047631">
    <property type="term" value="F:ADP-ribose diphosphatase activity"/>
    <property type="evidence" value="ECO:0007669"/>
    <property type="project" value="TreeGrafter"/>
</dbReference>
<dbReference type="InterPro" id="IPR003293">
    <property type="entry name" value="Nudix_hydrolase6-like"/>
</dbReference>
<dbReference type="PANTHER" id="PTHR13994:SF13">
    <property type="entry name" value="FI03680P"/>
    <property type="match status" value="1"/>
</dbReference>
<dbReference type="EMBL" id="CAMXCT030004312">
    <property type="protein sequence ID" value="CAL4795856.1"/>
    <property type="molecule type" value="Genomic_DNA"/>
</dbReference>
<accession>A0A9P1DDG3</accession>
<gene>
    <name evidence="6" type="ORF">C1SCF055_LOCUS33976</name>
</gene>
<dbReference type="InterPro" id="IPR015797">
    <property type="entry name" value="NUDIX_hydrolase-like_dom_sf"/>
</dbReference>
<name>A0A9P1DDG3_9DINO</name>
<evidence type="ECO:0000313" key="9">
    <source>
        <dbReference type="Proteomes" id="UP001152797"/>
    </source>
</evidence>
<dbReference type="Gene3D" id="3.90.79.10">
    <property type="entry name" value="Nucleoside Triphosphate Pyrophosphohydrolase"/>
    <property type="match status" value="1"/>
</dbReference>
<dbReference type="Pfam" id="PF18290">
    <property type="entry name" value="Nudix_hydro"/>
    <property type="match status" value="1"/>
</dbReference>
<keyword evidence="9" id="KW-1185">Reference proteome</keyword>
<dbReference type="GO" id="GO:0051287">
    <property type="term" value="F:NAD binding"/>
    <property type="evidence" value="ECO:0007669"/>
    <property type="project" value="TreeGrafter"/>
</dbReference>
<dbReference type="OrthoDB" id="438143at2759"/>
<dbReference type="GO" id="GO:0035529">
    <property type="term" value="F:NADH pyrophosphatase activity"/>
    <property type="evidence" value="ECO:0007669"/>
    <property type="project" value="TreeGrafter"/>
</dbReference>
<keyword evidence="4" id="KW-0732">Signal</keyword>
<feature type="domain" description="Nudix hydrolase" evidence="5">
    <location>
        <begin position="150"/>
        <end position="285"/>
    </location>
</feature>
<evidence type="ECO:0000313" key="6">
    <source>
        <dbReference type="EMBL" id="CAI4008544.1"/>
    </source>
</evidence>
<evidence type="ECO:0000259" key="5">
    <source>
        <dbReference type="PROSITE" id="PS51462"/>
    </source>
</evidence>
<reference evidence="6" key="1">
    <citation type="submission" date="2022-10" db="EMBL/GenBank/DDBJ databases">
        <authorList>
            <person name="Chen Y."/>
            <person name="Dougan E. K."/>
            <person name="Chan C."/>
            <person name="Rhodes N."/>
            <person name="Thang M."/>
        </authorList>
    </citation>
    <scope>NUCLEOTIDE SEQUENCE</scope>
</reference>
<evidence type="ECO:0000313" key="8">
    <source>
        <dbReference type="EMBL" id="CAL4795856.1"/>
    </source>
</evidence>
<dbReference type="PRINTS" id="PR00502">
    <property type="entry name" value="NUDIXFAMILY"/>
</dbReference>
<evidence type="ECO:0000256" key="4">
    <source>
        <dbReference type="SAM" id="SignalP"/>
    </source>
</evidence>
<comment type="similarity">
    <text evidence="1 3">Belongs to the Nudix hydrolase family.</text>
</comment>
<feature type="chain" id="PRO_5043271274" evidence="4">
    <location>
        <begin position="17"/>
        <end position="318"/>
    </location>
</feature>
<dbReference type="PROSITE" id="PS00893">
    <property type="entry name" value="NUDIX_BOX"/>
    <property type="match status" value="1"/>
</dbReference>